<dbReference type="EMBL" id="ADBJ01000039">
    <property type="protein sequence ID" value="EFA77829.1"/>
    <property type="molecule type" value="Genomic_DNA"/>
</dbReference>
<dbReference type="Proteomes" id="UP000001396">
    <property type="component" value="Unassembled WGS sequence"/>
</dbReference>
<dbReference type="InParanoid" id="D3BL95"/>
<dbReference type="FunCoup" id="D3BL95">
    <property type="interactions" value="805"/>
</dbReference>
<organism evidence="1 2">
    <name type="scientific">Heterostelium pallidum (strain ATCC 26659 / Pp 5 / PN500)</name>
    <name type="common">Cellular slime mold</name>
    <name type="synonym">Polysphondylium pallidum</name>
    <dbReference type="NCBI Taxonomy" id="670386"/>
    <lineage>
        <taxon>Eukaryota</taxon>
        <taxon>Amoebozoa</taxon>
        <taxon>Evosea</taxon>
        <taxon>Eumycetozoa</taxon>
        <taxon>Dictyostelia</taxon>
        <taxon>Acytosteliales</taxon>
        <taxon>Acytosteliaceae</taxon>
        <taxon>Heterostelium</taxon>
    </lineage>
</organism>
<name>D3BL95_HETP5</name>
<dbReference type="AlphaFoldDB" id="D3BL95"/>
<proteinExistence type="predicted"/>
<dbReference type="SUPFAM" id="SSF51126">
    <property type="entry name" value="Pectin lyase-like"/>
    <property type="match status" value="1"/>
</dbReference>
<reference evidence="1 2" key="1">
    <citation type="journal article" date="2011" name="Genome Res.">
        <title>Phylogeny-wide analysis of social amoeba genomes highlights ancient origins for complex intercellular communication.</title>
        <authorList>
            <person name="Heidel A.J."/>
            <person name="Lawal H.M."/>
            <person name="Felder M."/>
            <person name="Schilde C."/>
            <person name="Helps N.R."/>
            <person name="Tunggal B."/>
            <person name="Rivero F."/>
            <person name="John U."/>
            <person name="Schleicher M."/>
            <person name="Eichinger L."/>
            <person name="Platzer M."/>
            <person name="Noegel A.A."/>
            <person name="Schaap P."/>
            <person name="Gloeckner G."/>
        </authorList>
    </citation>
    <scope>NUCLEOTIDE SEQUENCE [LARGE SCALE GENOMIC DNA]</scope>
    <source>
        <strain evidence="2">ATCC 26659 / Pp 5 / PN500</strain>
    </source>
</reference>
<dbReference type="RefSeq" id="XP_020429957.1">
    <property type="nucleotide sequence ID" value="XM_020580124.1"/>
</dbReference>
<dbReference type="GeneID" id="31364802"/>
<gene>
    <name evidence="1" type="ORF">PPL_09327</name>
</gene>
<dbReference type="InterPro" id="IPR011050">
    <property type="entry name" value="Pectin_lyase_fold/virulence"/>
</dbReference>
<evidence type="ECO:0000313" key="2">
    <source>
        <dbReference type="Proteomes" id="UP000001396"/>
    </source>
</evidence>
<protein>
    <submittedName>
        <fullName evidence="1">Uncharacterized protein</fullName>
    </submittedName>
</protein>
<keyword evidence="2" id="KW-1185">Reference proteome</keyword>
<comment type="caution">
    <text evidence="1">The sequence shown here is derived from an EMBL/GenBank/DDBJ whole genome shotgun (WGS) entry which is preliminary data.</text>
</comment>
<accession>D3BL95</accession>
<dbReference type="OMA" id="INKANCI"/>
<sequence>MMHGLSLDQQDRDPINPLTQSNQKQTFVCFFVDQDIIIIYNQSINQSTNSLGDIVRLNSDKCVDLGCGFSMLLGETPFPKESDDVIVYSSNPAIPKLVVLSQHLNVKSLNISSGYLKMEQGASINSQSDLLIGDNAGLEIAGSVFVNSLLNCRGILSIRSGNLSVNGVIKVSGNFSMYSGSIETVDLQISEIIDDFTVFYGGSLKISGTGTVDSLLMMRGNAQLVINSGIVNFYNGLECKDKTMISINRGQLHLGGHEECLITSSLVLGAESVLNVSASIARLRGSIVNKFTASKIVVSRYGKLELGGKTNLLSKVTLERDAIFSVCKGTCSLTSMDTDPTSLIQIDDNGTLNMLGKFNIKSSIELQSTGQLVIDGTTSITGNITDTTGAIIHLLGGDFTFSNNSLFIIKSDILVDNKASLSVSGNISLYGNLVFSDSSNLAIAPESIVNFGGKNTKILVDIILPTSSQLNCLANSTTKIQRITQADLTSKISIDHLATLTIGDGCTILTPIRLHGNSSLFLSGDSSVSFINATTIDGFPLPLIYISDCKCNLKDQNLQLGIFTIERSDVQLVGKIDILEMLMGDSESTISIGAKSVVSLLGDGSTIDSSIKVMSGGKLLIDGSTDLTGINVEEDAYFAVNSSAIVNIDGECSFGSPFIATGTAIINLKTGCQFFQGVIIPNNSTVLNIYGSPGGDNVFFYGNTSIKSPVTCGSMGHITIPPDANCLFNGGLSLSDDSDFNIIGSTCTIGKSSRMVGRTILSNYSTLITDSRCLFYGGIQSLDKTMNKLIVKSGYCQLDIESKISGTVEVNTDAILYVNTPLTVTGGVTNNGLIQVSAMFDITGSSFLQDSNDARLVLIKSQISAKTVTIESGRLLGDGTVATTHGFTNGGVMEGVFKIGDKLPILSAGGLSGKLSLADTNCSSSFQLSAFGPIYNLVYQSIPKSSIAKEQQSTGNTSIKLSISINILILSLLLSILTI</sequence>
<evidence type="ECO:0000313" key="1">
    <source>
        <dbReference type="EMBL" id="EFA77829.1"/>
    </source>
</evidence>